<dbReference type="PROSITE" id="PS51669">
    <property type="entry name" value="4FE4S_MOW_BIS_MGD"/>
    <property type="match status" value="1"/>
</dbReference>
<keyword evidence="4" id="KW-0411">Iron-sulfur</keyword>
<dbReference type="Pfam" id="PF00384">
    <property type="entry name" value="Molybdopterin"/>
    <property type="match status" value="1"/>
</dbReference>
<keyword evidence="9" id="KW-1185">Reference proteome</keyword>
<sequence length="1150" mass="126421">MTTEIAGYCTLCRSRCGTLNTVENGQLVSVRPDPSHPTGQAMCTKGRAAPELVHSPHRQLYPMRRTAPKGAANPGWVRISWEEALVETAEKLAAIKAESGAEAVAFSVTTPSGTPLSDSIDWIERFIRHFGSPNTCYGTEICNWHKDNAHAFTFGHGIPTADYENAATILLWGHNPTNTWLAQANAISKGRAAGAKLVVIDPRPTALAKQADVWLPVRPGTDGALALGMIRIMLAENLHDESFVANWTNAPLLVRQDEGLFLREQMLWPDAEQNRYLVWNDSEECPAVIDLDQPPQAGDGSQLRLRGEISVALGGEGGKHVNCSPAFEFLIRAAAPFNPEAVERITGVSPDALAAATRLLCGGRRIAYHSWTGIGQHSNATQTERAVACLYALSGSYDLVGANRVRRGPFYRPVNALGQLSKEQLSKALGATERPIGPPSMGWITARDMYRAITEGYPYRIRGLMTFGANLTVSQADTGLAEAALAQLEFHVHCDLFETPTARYADIFLPVNTPWEHEGIRFGFEISDDAASHVQFRPRMATPQGESRSDNDILFDLACRLGMSEEFFGGSLETGWDHMLEPLGLSVEALRANPRGVKCRIDSRERKYQLPHPDNSGRVRGFDTQTRRIELYSELLHRNGQPAVPTFVPPAEDEITRRKGLSRHFPLVLSTAKNGYYCHSQHRGLASLRRRAPEPIAEIGQGLARERDIHDGDWIRISTRNGAARFVARIVPGLADDVVVAEFGWWQACPELDREALAIQGAESSNANSLISGDAIDPVSGSIPHRSFRCNVELDPLTERRQRAWSGYSPFRVAAITTEAEGVRGITFEAVDGRPLPDFRPGQHIQIRLNDEGRTSRAYSLTGPARVKDRRSYSIAVRHQKGIAEDGCAFEGRMSSHINRSMMLGDVVELKAPSGNFILPRNSPQPLILLAGGIGITPFISLLESLPSDDKTEIWLFYGNLDSRTHAFRDRIADHCKRLPGLQVFDHYDAPLPEDVEGRDFTSRKRISAEVVPDSLIESRPRVYMCGPPGMMKAFADGLISRGVPRFDIFSEVFRSPPGPLINDGRTYAVRFSQSSQTSDEWSATQGPLLDFADKLGLKLPSGCRVGQCESCAVRIVSGTVRHLHGSEPEDPAICLICQAVPTSDLVLDA</sequence>
<dbReference type="InterPro" id="IPR036010">
    <property type="entry name" value="2Fe-2S_ferredoxin-like_sf"/>
</dbReference>
<dbReference type="InterPro" id="IPR001041">
    <property type="entry name" value="2Fe-2S_ferredoxin-type"/>
</dbReference>
<evidence type="ECO:0000259" key="5">
    <source>
        <dbReference type="PROSITE" id="PS51085"/>
    </source>
</evidence>
<dbReference type="InterPro" id="IPR008333">
    <property type="entry name" value="Cbr1-like_FAD-bd_dom"/>
</dbReference>
<dbReference type="PROSITE" id="PS51085">
    <property type="entry name" value="2FE2S_FER_2"/>
    <property type="match status" value="1"/>
</dbReference>
<dbReference type="Gene3D" id="3.40.50.740">
    <property type="match status" value="2"/>
</dbReference>
<dbReference type="AlphaFoldDB" id="A0A6N7LLV6"/>
<feature type="domain" description="FAD-binding FR-type" evidence="6">
    <location>
        <begin position="806"/>
        <end position="920"/>
    </location>
</feature>
<evidence type="ECO:0000256" key="4">
    <source>
        <dbReference type="ARBA" id="ARBA00023014"/>
    </source>
</evidence>
<dbReference type="SMART" id="SM00926">
    <property type="entry name" value="Molybdop_Fe4S4"/>
    <property type="match status" value="1"/>
</dbReference>
<feature type="domain" description="2Fe-2S ferredoxin-type" evidence="5">
    <location>
        <begin position="1068"/>
        <end position="1150"/>
    </location>
</feature>
<dbReference type="Gene3D" id="2.40.40.20">
    <property type="match status" value="1"/>
</dbReference>
<feature type="domain" description="4Fe-4S Mo/W bis-MGD-type" evidence="7">
    <location>
        <begin position="2"/>
        <end position="57"/>
    </location>
</feature>
<dbReference type="CDD" id="cd02781">
    <property type="entry name" value="MopB_CT_Acetylene-hydratase"/>
    <property type="match status" value="1"/>
</dbReference>
<comment type="similarity">
    <text evidence="1">Belongs to the prokaryotic molybdopterin-containing oxidoreductase family.</text>
</comment>
<dbReference type="SUPFAM" id="SSF54292">
    <property type="entry name" value="2Fe-2S ferredoxin-like"/>
    <property type="match status" value="1"/>
</dbReference>
<dbReference type="SUPFAM" id="SSF52343">
    <property type="entry name" value="Ferredoxin reductase-like, C-terminal NADP-linked domain"/>
    <property type="match status" value="1"/>
</dbReference>
<dbReference type="PRINTS" id="PR00406">
    <property type="entry name" value="CYTB5RDTASE"/>
</dbReference>
<dbReference type="PROSITE" id="PS51384">
    <property type="entry name" value="FAD_FR"/>
    <property type="match status" value="1"/>
</dbReference>
<dbReference type="InterPro" id="IPR001433">
    <property type="entry name" value="OxRdtase_FAD/NAD-bd"/>
</dbReference>
<dbReference type="InterPro" id="IPR006963">
    <property type="entry name" value="Mopterin_OxRdtase_4Fe-4S_dom"/>
</dbReference>
<dbReference type="Gene3D" id="3.10.20.30">
    <property type="match status" value="1"/>
</dbReference>
<accession>A0A6N7LLV6</accession>
<dbReference type="GO" id="GO:0043546">
    <property type="term" value="F:molybdopterin cofactor binding"/>
    <property type="evidence" value="ECO:0007669"/>
    <property type="project" value="InterPro"/>
</dbReference>
<dbReference type="GO" id="GO:0051536">
    <property type="term" value="F:iron-sulfur cluster binding"/>
    <property type="evidence" value="ECO:0007669"/>
    <property type="project" value="UniProtKB-KW"/>
</dbReference>
<dbReference type="InterPro" id="IPR001709">
    <property type="entry name" value="Flavoprot_Pyr_Nucl_cyt_Rdtase"/>
</dbReference>
<evidence type="ECO:0000256" key="1">
    <source>
        <dbReference type="ARBA" id="ARBA00010312"/>
    </source>
</evidence>
<dbReference type="SUPFAM" id="SSF63380">
    <property type="entry name" value="Riboflavin synthase domain-like"/>
    <property type="match status" value="1"/>
</dbReference>
<evidence type="ECO:0000313" key="8">
    <source>
        <dbReference type="EMBL" id="MQX18851.1"/>
    </source>
</evidence>
<dbReference type="Gene3D" id="2.20.25.90">
    <property type="entry name" value="ADC-like domains"/>
    <property type="match status" value="1"/>
</dbReference>
<dbReference type="Proteomes" id="UP000439983">
    <property type="component" value="Unassembled WGS sequence"/>
</dbReference>
<dbReference type="SUPFAM" id="SSF50692">
    <property type="entry name" value="ADC-like"/>
    <property type="match status" value="1"/>
</dbReference>
<dbReference type="Pfam" id="PF00970">
    <property type="entry name" value="FAD_binding_6"/>
    <property type="match status" value="1"/>
</dbReference>
<evidence type="ECO:0000256" key="3">
    <source>
        <dbReference type="ARBA" id="ARBA00023004"/>
    </source>
</evidence>
<dbReference type="InterPro" id="IPR039261">
    <property type="entry name" value="FNR_nucleotide-bd"/>
</dbReference>
<dbReference type="PANTHER" id="PTHR43742:SF6">
    <property type="entry name" value="OXIDOREDUCTASE YYAE-RELATED"/>
    <property type="match status" value="1"/>
</dbReference>
<dbReference type="InterPro" id="IPR050612">
    <property type="entry name" value="Prok_Mopterin_Oxidored"/>
</dbReference>
<dbReference type="InterPro" id="IPR012675">
    <property type="entry name" value="Beta-grasp_dom_sf"/>
</dbReference>
<dbReference type="PRINTS" id="PR00371">
    <property type="entry name" value="FPNCR"/>
</dbReference>
<dbReference type="CDD" id="cd06184">
    <property type="entry name" value="flavohem_like_fad_nad_binding"/>
    <property type="match status" value="1"/>
</dbReference>
<dbReference type="InterPro" id="IPR037949">
    <property type="entry name" value="MopB_CT_Acetylene-hydratase"/>
</dbReference>
<dbReference type="PANTHER" id="PTHR43742">
    <property type="entry name" value="TRIMETHYLAMINE-N-OXIDE REDUCTASE"/>
    <property type="match status" value="1"/>
</dbReference>
<evidence type="ECO:0000313" key="9">
    <source>
        <dbReference type="Proteomes" id="UP000439983"/>
    </source>
</evidence>
<dbReference type="InterPro" id="IPR017927">
    <property type="entry name" value="FAD-bd_FR_type"/>
</dbReference>
<dbReference type="CDD" id="cd00207">
    <property type="entry name" value="fer2"/>
    <property type="match status" value="1"/>
</dbReference>
<reference evidence="8 9" key="1">
    <citation type="journal article" date="2013" name="Genome Biol.">
        <title>Comparative genomics of the core and accessory genomes of 48 Sinorhizobium strains comprising five genospecies.</title>
        <authorList>
            <person name="Sugawara M."/>
            <person name="Epstein B."/>
            <person name="Badgley B.D."/>
            <person name="Unno T."/>
            <person name="Xu L."/>
            <person name="Reese J."/>
            <person name="Gyaneshwar P."/>
            <person name="Denny R."/>
            <person name="Mudge J."/>
            <person name="Bharti A.K."/>
            <person name="Farmer A.D."/>
            <person name="May G.D."/>
            <person name="Woodward J.E."/>
            <person name="Medigue C."/>
            <person name="Vallenet D."/>
            <person name="Lajus A."/>
            <person name="Rouy Z."/>
            <person name="Martinez-Vaz B."/>
            <person name="Tiffin P."/>
            <person name="Young N.D."/>
            <person name="Sadowsky M.J."/>
        </authorList>
    </citation>
    <scope>NUCLEOTIDE SEQUENCE [LARGE SCALE GENOMIC DNA]</scope>
    <source>
        <strain evidence="8 9">USDA4894</strain>
    </source>
</reference>
<dbReference type="RefSeq" id="WP_184108916.1">
    <property type="nucleotide sequence ID" value="NZ_JACIGA010000016.1"/>
</dbReference>
<dbReference type="Pfam" id="PF04879">
    <property type="entry name" value="Molybdop_Fe4S4"/>
    <property type="match status" value="1"/>
</dbReference>
<proteinExistence type="inferred from homology"/>
<protein>
    <submittedName>
        <fullName evidence="8">Molybdopterin-dependent oxidoreductase</fullName>
    </submittedName>
</protein>
<keyword evidence="2" id="KW-0479">Metal-binding</keyword>
<name>A0A6N7LLV6_SINTE</name>
<dbReference type="GO" id="GO:0016491">
    <property type="term" value="F:oxidoreductase activity"/>
    <property type="evidence" value="ECO:0007669"/>
    <property type="project" value="InterPro"/>
</dbReference>
<dbReference type="InterPro" id="IPR017938">
    <property type="entry name" value="Riboflavin_synthase-like_b-brl"/>
</dbReference>
<evidence type="ECO:0000259" key="6">
    <source>
        <dbReference type="PROSITE" id="PS51384"/>
    </source>
</evidence>
<dbReference type="Pfam" id="PF00111">
    <property type="entry name" value="Fer2"/>
    <property type="match status" value="1"/>
</dbReference>
<comment type="caution">
    <text evidence="8">The sequence shown here is derived from an EMBL/GenBank/DDBJ whole genome shotgun (WGS) entry which is preliminary data.</text>
</comment>
<dbReference type="SUPFAM" id="SSF53706">
    <property type="entry name" value="Formate dehydrogenase/DMSO reductase, domains 1-3"/>
    <property type="match status" value="1"/>
</dbReference>
<dbReference type="Gene3D" id="3.40.228.10">
    <property type="entry name" value="Dimethylsulfoxide Reductase, domain 2"/>
    <property type="match status" value="1"/>
</dbReference>
<dbReference type="InterPro" id="IPR006656">
    <property type="entry name" value="Mopterin_OxRdtase"/>
</dbReference>
<dbReference type="Pfam" id="PF00175">
    <property type="entry name" value="NAD_binding_1"/>
    <property type="match status" value="1"/>
</dbReference>
<organism evidence="8 9">
    <name type="scientific">Sinorhizobium terangae</name>
    <dbReference type="NCBI Taxonomy" id="110322"/>
    <lineage>
        <taxon>Bacteria</taxon>
        <taxon>Pseudomonadati</taxon>
        <taxon>Pseudomonadota</taxon>
        <taxon>Alphaproteobacteria</taxon>
        <taxon>Hyphomicrobiales</taxon>
        <taxon>Rhizobiaceae</taxon>
        <taxon>Sinorhizobium/Ensifer group</taxon>
        <taxon>Sinorhizobium</taxon>
    </lineage>
</organism>
<dbReference type="InterPro" id="IPR006657">
    <property type="entry name" value="MoPterin_dinucl-bd_dom"/>
</dbReference>
<dbReference type="GO" id="GO:0046872">
    <property type="term" value="F:metal ion binding"/>
    <property type="evidence" value="ECO:0007669"/>
    <property type="project" value="UniProtKB-KW"/>
</dbReference>
<evidence type="ECO:0000256" key="2">
    <source>
        <dbReference type="ARBA" id="ARBA00022723"/>
    </source>
</evidence>
<dbReference type="Pfam" id="PF01568">
    <property type="entry name" value="Molydop_binding"/>
    <property type="match status" value="1"/>
</dbReference>
<keyword evidence="3" id="KW-0408">Iron</keyword>
<gene>
    <name evidence="8" type="ORF">GHK62_30150</name>
</gene>
<dbReference type="GO" id="GO:0018818">
    <property type="term" value="F:acetylene hydratase activity"/>
    <property type="evidence" value="ECO:0007669"/>
    <property type="project" value="InterPro"/>
</dbReference>
<dbReference type="Gene3D" id="2.40.30.10">
    <property type="entry name" value="Translation factors"/>
    <property type="match status" value="1"/>
</dbReference>
<evidence type="ECO:0000259" key="7">
    <source>
        <dbReference type="PROSITE" id="PS51669"/>
    </source>
</evidence>
<dbReference type="InterPro" id="IPR009010">
    <property type="entry name" value="Asp_de-COase-like_dom_sf"/>
</dbReference>
<dbReference type="Gene3D" id="3.40.50.80">
    <property type="entry name" value="Nucleotide-binding domain of ferredoxin-NADP reductase (FNR) module"/>
    <property type="match status" value="1"/>
</dbReference>
<dbReference type="EMBL" id="WITC01000126">
    <property type="protein sequence ID" value="MQX18851.1"/>
    <property type="molecule type" value="Genomic_DNA"/>
</dbReference>